<dbReference type="AlphaFoldDB" id="A0A7S4F1V3"/>
<proteinExistence type="predicted"/>
<organism evidence="1">
    <name type="scientific">Chrysotila carterae</name>
    <name type="common">Marine alga</name>
    <name type="synonym">Syracosphaera carterae</name>
    <dbReference type="NCBI Taxonomy" id="13221"/>
    <lineage>
        <taxon>Eukaryota</taxon>
        <taxon>Haptista</taxon>
        <taxon>Haptophyta</taxon>
        <taxon>Prymnesiophyceae</taxon>
        <taxon>Isochrysidales</taxon>
        <taxon>Isochrysidaceae</taxon>
        <taxon>Chrysotila</taxon>
    </lineage>
</organism>
<name>A0A7S4F1V3_CHRCT</name>
<reference evidence="1" key="1">
    <citation type="submission" date="2021-01" db="EMBL/GenBank/DDBJ databases">
        <authorList>
            <person name="Corre E."/>
            <person name="Pelletier E."/>
            <person name="Niang G."/>
            <person name="Scheremetjew M."/>
            <person name="Finn R."/>
            <person name="Kale V."/>
            <person name="Holt S."/>
            <person name="Cochrane G."/>
            <person name="Meng A."/>
            <person name="Brown T."/>
            <person name="Cohen L."/>
        </authorList>
    </citation>
    <scope>NUCLEOTIDE SEQUENCE</scope>
    <source>
        <strain evidence="1">CCMP645</strain>
    </source>
</reference>
<gene>
    <name evidence="1" type="ORF">PCAR00345_LOCUS19245</name>
</gene>
<accession>A0A7S4F1V3</accession>
<evidence type="ECO:0000313" key="1">
    <source>
        <dbReference type="EMBL" id="CAE0766633.1"/>
    </source>
</evidence>
<dbReference type="EMBL" id="HBIZ01030204">
    <property type="protein sequence ID" value="CAE0766633.1"/>
    <property type="molecule type" value="Transcribed_RNA"/>
</dbReference>
<protein>
    <submittedName>
        <fullName evidence="1">Uncharacterized protein</fullName>
    </submittedName>
</protein>
<sequence>MDHESGHFRRGIFIVFRRKFATSLFCAHLLVSPSILLSRPIASHYSSLRMVLFTPNQTASVFAFLSRGSLACRFAANVFASKLSCFRCATPKPMRGFGQGDQRPGDWICPGTSTPQPATAF</sequence>